<evidence type="ECO:0000256" key="2">
    <source>
        <dbReference type="ARBA" id="ARBA00022898"/>
    </source>
</evidence>
<dbReference type="InterPro" id="IPR004839">
    <property type="entry name" value="Aminotransferase_I/II_large"/>
</dbReference>
<dbReference type="AlphaFoldDB" id="A0A1I7FRD5"/>
<dbReference type="InterPro" id="IPR015421">
    <property type="entry name" value="PyrdxlP-dep_Trfase_major"/>
</dbReference>
<dbReference type="CDD" id="cd00609">
    <property type="entry name" value="AAT_like"/>
    <property type="match status" value="1"/>
</dbReference>
<reference evidence="7 8" key="1">
    <citation type="submission" date="2016-10" db="EMBL/GenBank/DDBJ databases">
        <authorList>
            <person name="de Groot N.N."/>
        </authorList>
    </citation>
    <scope>NUCLEOTIDE SEQUENCE [LARGE SCALE GENOMIC DNA]</scope>
    <source>
        <strain evidence="7 8">KHGC13</strain>
    </source>
</reference>
<dbReference type="Pfam" id="PF00392">
    <property type="entry name" value="GntR"/>
    <property type="match status" value="1"/>
</dbReference>
<dbReference type="STRING" id="155865.SAMN05216515_103100"/>
<dbReference type="SMART" id="SM00345">
    <property type="entry name" value="HTH_GNTR"/>
    <property type="match status" value="1"/>
</dbReference>
<dbReference type="OrthoDB" id="9808770at2"/>
<proteinExistence type="inferred from homology"/>
<dbReference type="Pfam" id="PF00155">
    <property type="entry name" value="Aminotran_1_2"/>
    <property type="match status" value="1"/>
</dbReference>
<evidence type="ECO:0000256" key="1">
    <source>
        <dbReference type="ARBA" id="ARBA00005384"/>
    </source>
</evidence>
<evidence type="ECO:0000256" key="4">
    <source>
        <dbReference type="ARBA" id="ARBA00023125"/>
    </source>
</evidence>
<dbReference type="GO" id="GO:0030170">
    <property type="term" value="F:pyridoxal phosphate binding"/>
    <property type="evidence" value="ECO:0007669"/>
    <property type="project" value="InterPro"/>
</dbReference>
<dbReference type="CDD" id="cd07377">
    <property type="entry name" value="WHTH_GntR"/>
    <property type="match status" value="1"/>
</dbReference>
<dbReference type="SUPFAM" id="SSF46785">
    <property type="entry name" value="Winged helix' DNA-binding domain"/>
    <property type="match status" value="1"/>
</dbReference>
<dbReference type="PANTHER" id="PTHR46577">
    <property type="entry name" value="HTH-TYPE TRANSCRIPTIONAL REGULATORY PROTEIN GABR"/>
    <property type="match status" value="1"/>
</dbReference>
<keyword evidence="5" id="KW-0804">Transcription</keyword>
<evidence type="ECO:0000313" key="7">
    <source>
        <dbReference type="EMBL" id="SFU38767.1"/>
    </source>
</evidence>
<keyword evidence="3" id="KW-0805">Transcription regulation</keyword>
<dbReference type="SUPFAM" id="SSF53383">
    <property type="entry name" value="PLP-dependent transferases"/>
    <property type="match status" value="1"/>
</dbReference>
<dbReference type="RefSeq" id="WP_090470118.1">
    <property type="nucleotide sequence ID" value="NZ_FOWF01000003.1"/>
</dbReference>
<dbReference type="EMBL" id="FPBT01000003">
    <property type="protein sequence ID" value="SFU38767.1"/>
    <property type="molecule type" value="Genomic_DNA"/>
</dbReference>
<evidence type="ECO:0000256" key="5">
    <source>
        <dbReference type="ARBA" id="ARBA00023163"/>
    </source>
</evidence>
<dbReference type="Proteomes" id="UP000198817">
    <property type="component" value="Unassembled WGS sequence"/>
</dbReference>
<evidence type="ECO:0000256" key="3">
    <source>
        <dbReference type="ARBA" id="ARBA00023015"/>
    </source>
</evidence>
<gene>
    <name evidence="7" type="ORF">SAMN05216508_103100</name>
</gene>
<dbReference type="InterPro" id="IPR036388">
    <property type="entry name" value="WH-like_DNA-bd_sf"/>
</dbReference>
<keyword evidence="2" id="KW-0663">Pyridoxal phosphate</keyword>
<dbReference type="Gene3D" id="1.10.10.10">
    <property type="entry name" value="Winged helix-like DNA-binding domain superfamily/Winged helix DNA-binding domain"/>
    <property type="match status" value="1"/>
</dbReference>
<keyword evidence="4" id="KW-0238">DNA-binding</keyword>
<evidence type="ECO:0000313" key="8">
    <source>
        <dbReference type="Proteomes" id="UP000198817"/>
    </source>
</evidence>
<dbReference type="InterPro" id="IPR000524">
    <property type="entry name" value="Tscrpt_reg_HTH_GntR"/>
</dbReference>
<dbReference type="GO" id="GO:0003700">
    <property type="term" value="F:DNA-binding transcription factor activity"/>
    <property type="evidence" value="ECO:0007669"/>
    <property type="project" value="InterPro"/>
</dbReference>
<dbReference type="PANTHER" id="PTHR46577:SF1">
    <property type="entry name" value="HTH-TYPE TRANSCRIPTIONAL REGULATORY PROTEIN GABR"/>
    <property type="match status" value="1"/>
</dbReference>
<feature type="domain" description="HTH gntR-type" evidence="6">
    <location>
        <begin position="14"/>
        <end position="82"/>
    </location>
</feature>
<dbReference type="InterPro" id="IPR015424">
    <property type="entry name" value="PyrdxlP-dep_Trfase"/>
</dbReference>
<dbReference type="GO" id="GO:0003677">
    <property type="term" value="F:DNA binding"/>
    <property type="evidence" value="ECO:0007669"/>
    <property type="project" value="UniProtKB-KW"/>
</dbReference>
<sequence length="476" mass="54337">MKPISIEFNDSSSRPLYLQLYDYLKNALITRDLEPGEKLPSLRNLSRQLGISITTVQSAYNQLMVEGYIENQPQSGYYASDLKTGRAPVPARGGVPAEGEYDRILRRTEDTLYRYDLESFDFVKWKKCMSSILTDHPARLLSEGDRQGEPVLREEISRYAYLSRGVVSTPDQVVISAGTQSLMNHLSRILQEMDIGLVATENPGYLPVQNIFRDRGFTVARIPVAEDGIVIEKLPENIPAAVYVMPSNQFPTGTVMPVGRRYELLEWAKTNRSIIIEDDYDSELRYFGRPVPALQGLSPDSDVVYLGSFSSTLFAGIRLSYMILPGDMSRIFREKIMRRYDQTSSKTEQLTLAEFMHRGWYRTEIRKMRKLYARKLSLVLRTIEESGGDFVRAVNKNSGINITLHVRSGVSPRELCAAARALRLQVIPQTDLMEQESADLIFYYNQIPLGEIREAVEEMIAGWRELEKKSERKKKE</sequence>
<dbReference type="PROSITE" id="PS50949">
    <property type="entry name" value="HTH_GNTR"/>
    <property type="match status" value="1"/>
</dbReference>
<accession>A0A1I7FRD5</accession>
<organism evidence="7 8">
    <name type="scientific">Eubacterium pyruvativorans</name>
    <dbReference type="NCBI Taxonomy" id="155865"/>
    <lineage>
        <taxon>Bacteria</taxon>
        <taxon>Bacillati</taxon>
        <taxon>Bacillota</taxon>
        <taxon>Clostridia</taxon>
        <taxon>Eubacteriales</taxon>
        <taxon>Eubacteriaceae</taxon>
        <taxon>Eubacterium</taxon>
    </lineage>
</organism>
<dbReference type="InterPro" id="IPR036390">
    <property type="entry name" value="WH_DNA-bd_sf"/>
</dbReference>
<keyword evidence="8" id="KW-1185">Reference proteome</keyword>
<dbReference type="Gene3D" id="3.40.640.10">
    <property type="entry name" value="Type I PLP-dependent aspartate aminotransferase-like (Major domain)"/>
    <property type="match status" value="1"/>
</dbReference>
<protein>
    <submittedName>
        <fullName evidence="7">Transcriptional regulator, GntR family</fullName>
    </submittedName>
</protein>
<evidence type="ECO:0000259" key="6">
    <source>
        <dbReference type="PROSITE" id="PS50949"/>
    </source>
</evidence>
<comment type="similarity">
    <text evidence="1">In the C-terminal section; belongs to the class-I pyridoxal-phosphate-dependent aminotransferase family.</text>
</comment>
<dbReference type="InterPro" id="IPR051446">
    <property type="entry name" value="HTH_trans_reg/aminotransferase"/>
</dbReference>
<name>A0A1I7FRD5_9FIRM</name>